<dbReference type="GO" id="GO:0005737">
    <property type="term" value="C:cytoplasm"/>
    <property type="evidence" value="ECO:0007669"/>
    <property type="project" value="TreeGrafter"/>
</dbReference>
<feature type="domain" description="Maestro-like HEAT-repeats" evidence="1">
    <location>
        <begin position="29"/>
        <end position="158"/>
    </location>
</feature>
<accession>A0A401S3X4</accession>
<dbReference type="Pfam" id="PF21047">
    <property type="entry name" value="HEAT_Maestro"/>
    <property type="match status" value="1"/>
</dbReference>
<dbReference type="PANTHER" id="PTHR23120">
    <property type="entry name" value="MAESTRO-RELATED HEAT DOMAIN-CONTAINING"/>
    <property type="match status" value="1"/>
</dbReference>
<dbReference type="InterPro" id="IPR048465">
    <property type="entry name" value="Maestro-like_HEAT"/>
</dbReference>
<dbReference type="AlphaFoldDB" id="A0A401S3X4"/>
<dbReference type="InterPro" id="IPR045206">
    <property type="entry name" value="Maestro_heat-like_prot"/>
</dbReference>
<keyword evidence="3" id="KW-1185">Reference proteome</keyword>
<organism evidence="2 3">
    <name type="scientific">Chiloscyllium punctatum</name>
    <name type="common">Brownbanded bambooshark</name>
    <name type="synonym">Hemiscyllium punctatum</name>
    <dbReference type="NCBI Taxonomy" id="137246"/>
    <lineage>
        <taxon>Eukaryota</taxon>
        <taxon>Metazoa</taxon>
        <taxon>Chordata</taxon>
        <taxon>Craniata</taxon>
        <taxon>Vertebrata</taxon>
        <taxon>Chondrichthyes</taxon>
        <taxon>Elasmobranchii</taxon>
        <taxon>Galeomorphii</taxon>
        <taxon>Galeoidea</taxon>
        <taxon>Orectolobiformes</taxon>
        <taxon>Hemiscylliidae</taxon>
        <taxon>Chiloscyllium</taxon>
    </lineage>
</organism>
<dbReference type="EMBL" id="BEZZ01000075">
    <property type="protein sequence ID" value="GCC25076.1"/>
    <property type="molecule type" value="Genomic_DNA"/>
</dbReference>
<dbReference type="Proteomes" id="UP000287033">
    <property type="component" value="Unassembled WGS sequence"/>
</dbReference>
<dbReference type="OMA" id="ERSQICK"/>
<dbReference type="PANTHER" id="PTHR23120:SF0">
    <property type="entry name" value="MAESTRO HEAT-LIKE REPEAT FAMILY MEMBER 1"/>
    <property type="match status" value="1"/>
</dbReference>
<evidence type="ECO:0000313" key="3">
    <source>
        <dbReference type="Proteomes" id="UP000287033"/>
    </source>
</evidence>
<sequence>MEKIIAETEDKDKIIQKIEGILSMYDNVQETAVHIISEMLVVFSQRFDDGREMLENLVGTLLGGLLPRCADGSQTVQRMALNMVGTILSIHLVADGASLEQYQERLVFLKTLPEDLMDPDEGAQFEKSHQVMELICQSLPRCQLDNLLLMVCGSLSDRFPAVPGSLPCYWKTSSCKSENNFRARSQRNCICWCFIWR</sequence>
<gene>
    <name evidence="2" type="ORF">chiPu_0003481</name>
</gene>
<reference evidence="2 3" key="1">
    <citation type="journal article" date="2018" name="Nat. Ecol. Evol.">
        <title>Shark genomes provide insights into elasmobranch evolution and the origin of vertebrates.</title>
        <authorList>
            <person name="Hara Y"/>
            <person name="Yamaguchi K"/>
            <person name="Onimaru K"/>
            <person name="Kadota M"/>
            <person name="Koyanagi M"/>
            <person name="Keeley SD"/>
            <person name="Tatsumi K"/>
            <person name="Tanaka K"/>
            <person name="Motone F"/>
            <person name="Kageyama Y"/>
            <person name="Nozu R"/>
            <person name="Adachi N"/>
            <person name="Nishimura O"/>
            <person name="Nakagawa R"/>
            <person name="Tanegashima C"/>
            <person name="Kiyatake I"/>
            <person name="Matsumoto R"/>
            <person name="Murakumo K"/>
            <person name="Nishida K"/>
            <person name="Terakita A"/>
            <person name="Kuratani S"/>
            <person name="Sato K"/>
            <person name="Hyodo S Kuraku.S."/>
        </authorList>
    </citation>
    <scope>NUCLEOTIDE SEQUENCE [LARGE SCALE GENOMIC DNA]</scope>
</reference>
<dbReference type="OrthoDB" id="1884734at2759"/>
<name>A0A401S3X4_CHIPU</name>
<dbReference type="SUPFAM" id="SSF48371">
    <property type="entry name" value="ARM repeat"/>
    <property type="match status" value="1"/>
</dbReference>
<evidence type="ECO:0000259" key="1">
    <source>
        <dbReference type="Pfam" id="PF21047"/>
    </source>
</evidence>
<protein>
    <recommendedName>
        <fullName evidence="1">Maestro-like HEAT-repeats domain-containing protein</fullName>
    </recommendedName>
</protein>
<dbReference type="InterPro" id="IPR016024">
    <property type="entry name" value="ARM-type_fold"/>
</dbReference>
<evidence type="ECO:0000313" key="2">
    <source>
        <dbReference type="EMBL" id="GCC25076.1"/>
    </source>
</evidence>
<proteinExistence type="predicted"/>
<comment type="caution">
    <text evidence="2">The sequence shown here is derived from an EMBL/GenBank/DDBJ whole genome shotgun (WGS) entry which is preliminary data.</text>
</comment>